<keyword evidence="3 6" id="KW-0812">Transmembrane</keyword>
<evidence type="ECO:0000256" key="2">
    <source>
        <dbReference type="ARBA" id="ARBA00022448"/>
    </source>
</evidence>
<dbReference type="Gene3D" id="1.20.1250.20">
    <property type="entry name" value="MFS general substrate transporter like domains"/>
    <property type="match status" value="2"/>
</dbReference>
<feature type="transmembrane region" description="Helical" evidence="6">
    <location>
        <begin position="175"/>
        <end position="195"/>
    </location>
</feature>
<feature type="transmembrane region" description="Helical" evidence="6">
    <location>
        <begin position="149"/>
        <end position="169"/>
    </location>
</feature>
<reference evidence="8 9" key="1">
    <citation type="journal article" date="2012" name="BMC Genomics">
        <title>Complete genome sequence of Saccharothrix espanaensis DSM 44229T and comparison to the other completely sequenced Pseudonocardiaceae.</title>
        <authorList>
            <person name="Strobel T."/>
            <person name="Al-Dilaimi A."/>
            <person name="Blom J."/>
            <person name="Gessner A."/>
            <person name="Kalinowski J."/>
            <person name="Luzhetska M."/>
            <person name="Puhler A."/>
            <person name="Szczepanowski R."/>
            <person name="Bechthold A."/>
            <person name="Ruckert C."/>
        </authorList>
    </citation>
    <scope>NUCLEOTIDE SEQUENCE [LARGE SCALE GENOMIC DNA]</scope>
    <source>
        <strain evidence="9">ATCC 51144 / DSM 44229 / JCM 9112 / NBRC 15066 / NRRL 15764</strain>
    </source>
</reference>
<dbReference type="KEGG" id="sesp:BN6_55490"/>
<evidence type="ECO:0000256" key="4">
    <source>
        <dbReference type="ARBA" id="ARBA00022989"/>
    </source>
</evidence>
<feature type="transmembrane region" description="Helical" evidence="6">
    <location>
        <begin position="259"/>
        <end position="279"/>
    </location>
</feature>
<dbReference type="STRING" id="1179773.BN6_55490"/>
<evidence type="ECO:0000256" key="1">
    <source>
        <dbReference type="ARBA" id="ARBA00004651"/>
    </source>
</evidence>
<dbReference type="EMBL" id="HE804045">
    <property type="protein sequence ID" value="CCH32808.1"/>
    <property type="molecule type" value="Genomic_DNA"/>
</dbReference>
<dbReference type="PANTHER" id="PTHR23505">
    <property type="entry name" value="SPINSTER"/>
    <property type="match status" value="1"/>
</dbReference>
<dbReference type="BioCyc" id="SESP1179773:BN6_RS26785-MONOMER"/>
<dbReference type="Pfam" id="PF07690">
    <property type="entry name" value="MFS_1"/>
    <property type="match status" value="1"/>
</dbReference>
<dbReference type="eggNOG" id="COG0477">
    <property type="taxonomic scope" value="Bacteria"/>
</dbReference>
<feature type="domain" description="Major facilitator superfamily (MFS) profile" evidence="7">
    <location>
        <begin position="19"/>
        <end position="416"/>
    </location>
</feature>
<name>K0K813_SACES</name>
<comment type="subcellular location">
    <subcellularLocation>
        <location evidence="1">Cell membrane</location>
        <topology evidence="1">Multi-pass membrane protein</topology>
    </subcellularLocation>
</comment>
<proteinExistence type="predicted"/>
<dbReference type="AlphaFoldDB" id="K0K813"/>
<dbReference type="CDD" id="cd06174">
    <property type="entry name" value="MFS"/>
    <property type="match status" value="1"/>
</dbReference>
<dbReference type="SUPFAM" id="SSF103473">
    <property type="entry name" value="MFS general substrate transporter"/>
    <property type="match status" value="1"/>
</dbReference>
<keyword evidence="5 6" id="KW-0472">Membrane</keyword>
<organism evidence="8 9">
    <name type="scientific">Saccharothrix espanaensis (strain ATCC 51144 / DSM 44229 / JCM 9112 / NBRC 15066 / NRRL 15764)</name>
    <dbReference type="NCBI Taxonomy" id="1179773"/>
    <lineage>
        <taxon>Bacteria</taxon>
        <taxon>Bacillati</taxon>
        <taxon>Actinomycetota</taxon>
        <taxon>Actinomycetes</taxon>
        <taxon>Pseudonocardiales</taxon>
        <taxon>Pseudonocardiaceae</taxon>
        <taxon>Saccharothrix</taxon>
    </lineage>
</organism>
<feature type="transmembrane region" description="Helical" evidence="6">
    <location>
        <begin position="222"/>
        <end position="247"/>
    </location>
</feature>
<evidence type="ECO:0000256" key="5">
    <source>
        <dbReference type="ARBA" id="ARBA00023136"/>
    </source>
</evidence>
<feature type="transmembrane region" description="Helical" evidence="6">
    <location>
        <begin position="383"/>
        <end position="408"/>
    </location>
</feature>
<dbReference type="InterPro" id="IPR011701">
    <property type="entry name" value="MFS"/>
</dbReference>
<feature type="transmembrane region" description="Helical" evidence="6">
    <location>
        <begin position="350"/>
        <end position="371"/>
    </location>
</feature>
<dbReference type="Proteomes" id="UP000006281">
    <property type="component" value="Chromosome"/>
</dbReference>
<dbReference type="InterPro" id="IPR020846">
    <property type="entry name" value="MFS_dom"/>
</dbReference>
<feature type="transmembrane region" description="Helical" evidence="6">
    <location>
        <begin position="291"/>
        <end position="312"/>
    </location>
</feature>
<dbReference type="HOGENOM" id="CLU_660368_0_0_11"/>
<feature type="transmembrane region" description="Helical" evidence="6">
    <location>
        <begin position="54"/>
        <end position="77"/>
    </location>
</feature>
<keyword evidence="9" id="KW-1185">Reference proteome</keyword>
<feature type="transmembrane region" description="Helical" evidence="6">
    <location>
        <begin position="83"/>
        <end position="103"/>
    </location>
</feature>
<dbReference type="GO" id="GO:0022857">
    <property type="term" value="F:transmembrane transporter activity"/>
    <property type="evidence" value="ECO:0007669"/>
    <property type="project" value="InterPro"/>
</dbReference>
<dbReference type="GO" id="GO:0005886">
    <property type="term" value="C:plasma membrane"/>
    <property type="evidence" value="ECO:0007669"/>
    <property type="project" value="UniProtKB-SubCell"/>
</dbReference>
<gene>
    <name evidence="8" type="ordered locus">BN6_55490</name>
</gene>
<sequence>MFGMEMTTGKVLTTGGHATLGVLVGLQVLDSVDGVMLVVFAPEISRSLGIDTDAMGVLGAMAVVMVALAAVPLGLLGDRHRRTTIAGLATLAWAAAAGVLGVVQNFWQAVVVRIVAGVGKANEGPIQSSLLVDAYPSARRGRVLGLHRGGQPLGIIIGPLLAAAFAVLIPEENEPWRWAFAFLAVPALLLGLSALRLPEPQRGHVTTTPRGALAQLRDIRTFVLAALALGAFGMAVTTVPIYLNVLLEEQLGQDAADRGLIMSVCALGGLAGAALSGWLSDRLFKLSPKGCLYLAAAALTLLGIGFAVQAHAPDVATYVVVGVITQGMTFAGVVPLSLVVAAVTPREIRATAFALMGVCTAAIGGLGGALLTGLAKALWGEQIAITVVAPAGSVLAGLVLVASARHVLGDIARLVR</sequence>
<keyword evidence="2" id="KW-0813">Transport</keyword>
<evidence type="ECO:0000259" key="7">
    <source>
        <dbReference type="PROSITE" id="PS50850"/>
    </source>
</evidence>
<evidence type="ECO:0000256" key="3">
    <source>
        <dbReference type="ARBA" id="ARBA00022692"/>
    </source>
</evidence>
<dbReference type="PROSITE" id="PS50850">
    <property type="entry name" value="MFS"/>
    <property type="match status" value="1"/>
</dbReference>
<dbReference type="PATRIC" id="fig|1179773.3.peg.5590"/>
<dbReference type="InterPro" id="IPR036259">
    <property type="entry name" value="MFS_trans_sf"/>
</dbReference>
<dbReference type="InterPro" id="IPR044770">
    <property type="entry name" value="MFS_spinster-like"/>
</dbReference>
<evidence type="ECO:0000256" key="6">
    <source>
        <dbReference type="SAM" id="Phobius"/>
    </source>
</evidence>
<protein>
    <recommendedName>
        <fullName evidence="7">Major facilitator superfamily (MFS) profile domain-containing protein</fullName>
    </recommendedName>
</protein>
<dbReference type="PANTHER" id="PTHR23505:SF79">
    <property type="entry name" value="PROTEIN SPINSTER"/>
    <property type="match status" value="1"/>
</dbReference>
<keyword evidence="4 6" id="KW-1133">Transmembrane helix</keyword>
<accession>K0K813</accession>
<feature type="transmembrane region" description="Helical" evidence="6">
    <location>
        <begin position="318"/>
        <end position="343"/>
    </location>
</feature>
<evidence type="ECO:0000313" key="9">
    <source>
        <dbReference type="Proteomes" id="UP000006281"/>
    </source>
</evidence>
<evidence type="ECO:0000313" key="8">
    <source>
        <dbReference type="EMBL" id="CCH32808.1"/>
    </source>
</evidence>